<dbReference type="InterPro" id="IPR036250">
    <property type="entry name" value="AcylCo_DH-like_C"/>
</dbReference>
<organism evidence="10 11">
    <name type="scientific">Strongylus vulgaris</name>
    <name type="common">Blood worm</name>
    <dbReference type="NCBI Taxonomy" id="40348"/>
    <lineage>
        <taxon>Eukaryota</taxon>
        <taxon>Metazoa</taxon>
        <taxon>Ecdysozoa</taxon>
        <taxon>Nematoda</taxon>
        <taxon>Chromadorea</taxon>
        <taxon>Rhabditida</taxon>
        <taxon>Rhabditina</taxon>
        <taxon>Rhabditomorpha</taxon>
        <taxon>Strongyloidea</taxon>
        <taxon>Strongylidae</taxon>
        <taxon>Strongylus</taxon>
    </lineage>
</organism>
<dbReference type="Pfam" id="PF22924">
    <property type="entry name" value="ACOX_C_alpha1"/>
    <property type="match status" value="1"/>
</dbReference>
<feature type="domain" description="Acyl-CoA oxidase C-alpha1" evidence="9">
    <location>
        <begin position="3"/>
        <end position="52"/>
    </location>
</feature>
<dbReference type="SUPFAM" id="SSF47203">
    <property type="entry name" value="Acyl-CoA dehydrogenase C-terminal domain-like"/>
    <property type="match status" value="2"/>
</dbReference>
<reference evidence="10 11" key="1">
    <citation type="submission" date="2018-11" db="EMBL/GenBank/DDBJ databases">
        <authorList>
            <consortium name="Pathogen Informatics"/>
        </authorList>
    </citation>
    <scope>NUCLEOTIDE SEQUENCE [LARGE SCALE GENOMIC DNA]</scope>
</reference>
<evidence type="ECO:0000256" key="2">
    <source>
        <dbReference type="ARBA" id="ARBA00005189"/>
    </source>
</evidence>
<evidence type="ECO:0000259" key="8">
    <source>
        <dbReference type="Pfam" id="PF01756"/>
    </source>
</evidence>
<evidence type="ECO:0000256" key="6">
    <source>
        <dbReference type="ARBA" id="ARBA00023002"/>
    </source>
</evidence>
<dbReference type="OrthoDB" id="538336at2759"/>
<feature type="region of interest" description="Disordered" evidence="7">
    <location>
        <begin position="120"/>
        <end position="140"/>
    </location>
</feature>
<dbReference type="GO" id="GO:0033540">
    <property type="term" value="P:fatty acid beta-oxidation using acyl-CoA oxidase"/>
    <property type="evidence" value="ECO:0007669"/>
    <property type="project" value="TreeGrafter"/>
</dbReference>
<sequence length="268" mass="31452">MMRALDQARQACGGHGFLHSSRLNELRDSFDPSQTFEGENHMILQQTSNILLDWARTGRSGTTPMNTFEMLNTKEHERFKNFGKDIIDDVLHAYRWLIVYYLNETKRSFDELMKENGNNTFDARNRSQARTGRSGTTPMNTFEMLNAKEHERFKNFGKDIIDDVLHAYRWLIVYYLNETKRSFDELMKENGNNTFDARNRSQVHKAQMLGIAYAEHTAIQWAADIYRQLDNPQISQVINSPNSIFTYFYHKKRIHLCFIAFLSGYAIH</sequence>
<dbReference type="PANTHER" id="PTHR10909:SF390">
    <property type="entry name" value="PEROXISOMAL ACYL-COENZYME A OXIDASE 3"/>
    <property type="match status" value="1"/>
</dbReference>
<dbReference type="GO" id="GO:0005777">
    <property type="term" value="C:peroxisome"/>
    <property type="evidence" value="ECO:0007669"/>
    <property type="project" value="InterPro"/>
</dbReference>
<dbReference type="GO" id="GO:0005504">
    <property type="term" value="F:fatty acid binding"/>
    <property type="evidence" value="ECO:0007669"/>
    <property type="project" value="TreeGrafter"/>
</dbReference>
<dbReference type="GO" id="GO:0055088">
    <property type="term" value="P:lipid homeostasis"/>
    <property type="evidence" value="ECO:0007669"/>
    <property type="project" value="TreeGrafter"/>
</dbReference>
<dbReference type="Pfam" id="PF01756">
    <property type="entry name" value="ACOX"/>
    <property type="match status" value="1"/>
</dbReference>
<evidence type="ECO:0000256" key="4">
    <source>
        <dbReference type="ARBA" id="ARBA00022630"/>
    </source>
</evidence>
<name>A0A3P7JHG4_STRVU</name>
<proteinExistence type="inferred from homology"/>
<dbReference type="InterPro" id="IPR055060">
    <property type="entry name" value="ACOX_C_alpha1"/>
</dbReference>
<keyword evidence="4" id="KW-0285">Flavoprotein</keyword>
<dbReference type="GO" id="GO:0071949">
    <property type="term" value="F:FAD binding"/>
    <property type="evidence" value="ECO:0007669"/>
    <property type="project" value="InterPro"/>
</dbReference>
<evidence type="ECO:0000256" key="7">
    <source>
        <dbReference type="SAM" id="MobiDB-lite"/>
    </source>
</evidence>
<evidence type="ECO:0000313" key="10">
    <source>
        <dbReference type="EMBL" id="VDM80263.1"/>
    </source>
</evidence>
<dbReference type="InterPro" id="IPR012258">
    <property type="entry name" value="Acyl-CoA_oxidase"/>
</dbReference>
<comment type="similarity">
    <text evidence="3">Belongs to the acyl-CoA oxidase family.</text>
</comment>
<evidence type="ECO:0000256" key="5">
    <source>
        <dbReference type="ARBA" id="ARBA00022827"/>
    </source>
</evidence>
<evidence type="ECO:0000256" key="3">
    <source>
        <dbReference type="ARBA" id="ARBA00006288"/>
    </source>
</evidence>
<gene>
    <name evidence="10" type="ORF">SVUK_LOCUS15261</name>
</gene>
<keyword evidence="5" id="KW-0274">FAD</keyword>
<comment type="cofactor">
    <cofactor evidence="1">
        <name>FAD</name>
        <dbReference type="ChEBI" id="CHEBI:57692"/>
    </cofactor>
</comment>
<dbReference type="InterPro" id="IPR002655">
    <property type="entry name" value="Acyl-CoA_oxidase_C"/>
</dbReference>
<comment type="pathway">
    <text evidence="2">Lipid metabolism.</text>
</comment>
<evidence type="ECO:0000259" key="9">
    <source>
        <dbReference type="Pfam" id="PF22924"/>
    </source>
</evidence>
<feature type="domain" description="Acyl-CoA oxidase C-terminal" evidence="8">
    <location>
        <begin position="162"/>
        <end position="240"/>
    </location>
</feature>
<dbReference type="GO" id="GO:0016402">
    <property type="term" value="F:pristanoyl-CoA oxidase activity"/>
    <property type="evidence" value="ECO:0007669"/>
    <property type="project" value="TreeGrafter"/>
</dbReference>
<evidence type="ECO:0000256" key="1">
    <source>
        <dbReference type="ARBA" id="ARBA00001974"/>
    </source>
</evidence>
<dbReference type="AlphaFoldDB" id="A0A3P7JHG4"/>
<keyword evidence="6" id="KW-0560">Oxidoreductase</keyword>
<evidence type="ECO:0000313" key="11">
    <source>
        <dbReference type="Proteomes" id="UP000270094"/>
    </source>
</evidence>
<dbReference type="EMBL" id="UYYB01107961">
    <property type="protein sequence ID" value="VDM80263.1"/>
    <property type="molecule type" value="Genomic_DNA"/>
</dbReference>
<keyword evidence="11" id="KW-1185">Reference proteome</keyword>
<dbReference type="Proteomes" id="UP000270094">
    <property type="component" value="Unassembled WGS sequence"/>
</dbReference>
<accession>A0A3P7JHG4</accession>
<dbReference type="Gene3D" id="1.20.140.10">
    <property type="entry name" value="Butyryl-CoA Dehydrogenase, subunit A, domain 3"/>
    <property type="match status" value="2"/>
</dbReference>
<dbReference type="PANTHER" id="PTHR10909">
    <property type="entry name" value="ELECTRON TRANSPORT OXIDOREDUCTASE"/>
    <property type="match status" value="1"/>
</dbReference>
<protein>
    <submittedName>
        <fullName evidence="10">Uncharacterized protein</fullName>
    </submittedName>
</protein>